<evidence type="ECO:0000256" key="5">
    <source>
        <dbReference type="SAM" id="SignalP"/>
    </source>
</evidence>
<dbReference type="EMBL" id="RIAR02000001">
    <property type="protein sequence ID" value="NSL85623.1"/>
    <property type="molecule type" value="Genomic_DNA"/>
</dbReference>
<evidence type="ECO:0000256" key="4">
    <source>
        <dbReference type="PROSITE-ProRule" id="PRU00433"/>
    </source>
</evidence>
<protein>
    <submittedName>
        <fullName evidence="7">C-type cytochrome</fullName>
    </submittedName>
</protein>
<dbReference type="InterPro" id="IPR051459">
    <property type="entry name" value="Cytochrome_c-type_DH"/>
</dbReference>
<feature type="chain" id="PRO_5040488319" evidence="5">
    <location>
        <begin position="18"/>
        <end position="334"/>
    </location>
</feature>
<keyword evidence="2 4" id="KW-0479">Metal-binding</keyword>
<dbReference type="AlphaFoldDB" id="A0A9Q5D3P2"/>
<evidence type="ECO:0000259" key="6">
    <source>
        <dbReference type="PROSITE" id="PS51007"/>
    </source>
</evidence>
<dbReference type="PANTHER" id="PTHR35008">
    <property type="entry name" value="BLL4482 PROTEIN-RELATED"/>
    <property type="match status" value="1"/>
</dbReference>
<dbReference type="InterPro" id="IPR009056">
    <property type="entry name" value="Cyt_c-like_dom"/>
</dbReference>
<keyword evidence="1 4" id="KW-0349">Heme</keyword>
<evidence type="ECO:0000256" key="1">
    <source>
        <dbReference type="ARBA" id="ARBA00022617"/>
    </source>
</evidence>
<feature type="signal peptide" evidence="5">
    <location>
        <begin position="1"/>
        <end position="17"/>
    </location>
</feature>
<dbReference type="Pfam" id="PF21342">
    <property type="entry name" value="SoxA-TsdA_cyt-c"/>
    <property type="match status" value="1"/>
</dbReference>
<evidence type="ECO:0000313" key="8">
    <source>
        <dbReference type="Proteomes" id="UP000281028"/>
    </source>
</evidence>
<dbReference type="PROSITE" id="PS51007">
    <property type="entry name" value="CYTC"/>
    <property type="match status" value="1"/>
</dbReference>
<dbReference type="Gene3D" id="1.10.760.10">
    <property type="entry name" value="Cytochrome c-like domain"/>
    <property type="match status" value="2"/>
</dbReference>
<dbReference type="Proteomes" id="UP000281028">
    <property type="component" value="Unassembled WGS sequence"/>
</dbReference>
<keyword evidence="8" id="KW-1185">Reference proteome</keyword>
<dbReference type="SUPFAM" id="SSF46626">
    <property type="entry name" value="Cytochrome c"/>
    <property type="match status" value="2"/>
</dbReference>
<comment type="caution">
    <text evidence="7">The sequence shown here is derived from an EMBL/GenBank/DDBJ whole genome shotgun (WGS) entry which is preliminary data.</text>
</comment>
<name>A0A9Q5D3P2_9BACT</name>
<dbReference type="PANTHER" id="PTHR35008:SF4">
    <property type="entry name" value="BLL4482 PROTEIN"/>
    <property type="match status" value="1"/>
</dbReference>
<sequence length="334" mass="37580">MKRTSVIRNSCAFSAIAAVIVWSCNTATNAREQAPVPAAPAAVLLHVDTTAIPDDKYGEAVRYGRALMLNTAYYIGPDGTSGKYLGNRMNCTNCHQDAGTKPFSFNLMLSHENYPQYRAREGQVLTLAERVNNCVTRPHNGRPLPLNSKEMVAFLAYFRWINSFVPKTQPHKGSKNLPVTFPDIAASPVRGEALYQQHCARCHGNSGEGQLRPDNITYTYPPLWGKYGYQPGSSMHRIIKQAQWLKANMPYDKATWNRPFLSDAEAMDIAAFVNDDSRHPRPDIKNYDYPHPAEKAIDYDKGPYADTFPATQHKYGPYLPITDYYEKRGMKASY</sequence>
<keyword evidence="3 4" id="KW-0408">Iron</keyword>
<organism evidence="7 8">
    <name type="scientific">Chitinophaga solisilvae</name>
    <dbReference type="NCBI Taxonomy" id="1233460"/>
    <lineage>
        <taxon>Bacteria</taxon>
        <taxon>Pseudomonadati</taxon>
        <taxon>Bacteroidota</taxon>
        <taxon>Chitinophagia</taxon>
        <taxon>Chitinophagales</taxon>
        <taxon>Chitinophagaceae</taxon>
        <taxon>Chitinophaga</taxon>
    </lineage>
</organism>
<dbReference type="InterPro" id="IPR036909">
    <property type="entry name" value="Cyt_c-like_dom_sf"/>
</dbReference>
<evidence type="ECO:0000256" key="2">
    <source>
        <dbReference type="ARBA" id="ARBA00022723"/>
    </source>
</evidence>
<dbReference type="GO" id="GO:0020037">
    <property type="term" value="F:heme binding"/>
    <property type="evidence" value="ECO:0007669"/>
    <property type="project" value="InterPro"/>
</dbReference>
<dbReference type="RefSeq" id="WP_160715894.1">
    <property type="nucleotide sequence ID" value="NZ_JAABOK010000011.1"/>
</dbReference>
<dbReference type="GO" id="GO:0009055">
    <property type="term" value="F:electron transfer activity"/>
    <property type="evidence" value="ECO:0007669"/>
    <property type="project" value="InterPro"/>
</dbReference>
<feature type="domain" description="Cytochrome c" evidence="6">
    <location>
        <begin position="186"/>
        <end position="277"/>
    </location>
</feature>
<accession>A0A9Q5D3P2</accession>
<reference evidence="7" key="1">
    <citation type="submission" date="2020-05" db="EMBL/GenBank/DDBJ databases">
        <title>Chitinophaga laudate sp. nov., isolated from a tropical peat swamp.</title>
        <authorList>
            <person name="Goh C.B.S."/>
            <person name="Lee M.S."/>
            <person name="Parimannan S."/>
            <person name="Pasbakhsh P."/>
            <person name="Yule C.M."/>
            <person name="Rajandas H."/>
            <person name="Loke S."/>
            <person name="Croft L."/>
            <person name="Tan J.B.L."/>
        </authorList>
    </citation>
    <scope>NUCLEOTIDE SEQUENCE</scope>
    <source>
        <strain evidence="7">Mgbs1</strain>
    </source>
</reference>
<gene>
    <name evidence="7" type="ORF">ECE50_002190</name>
</gene>
<keyword evidence="5" id="KW-0732">Signal</keyword>
<proteinExistence type="predicted"/>
<dbReference type="GO" id="GO:0046872">
    <property type="term" value="F:metal ion binding"/>
    <property type="evidence" value="ECO:0007669"/>
    <property type="project" value="UniProtKB-KW"/>
</dbReference>
<dbReference type="Pfam" id="PF00034">
    <property type="entry name" value="Cytochrom_C"/>
    <property type="match status" value="1"/>
</dbReference>
<evidence type="ECO:0000256" key="3">
    <source>
        <dbReference type="ARBA" id="ARBA00023004"/>
    </source>
</evidence>
<evidence type="ECO:0000313" key="7">
    <source>
        <dbReference type="EMBL" id="NSL85623.1"/>
    </source>
</evidence>